<keyword evidence="2" id="KW-0805">Transcription regulation</keyword>
<comment type="subcellular location">
    <subcellularLocation>
        <location evidence="1">Nucleus</location>
    </subcellularLocation>
</comment>
<dbReference type="GO" id="GO:0050832">
    <property type="term" value="P:defense response to fungus"/>
    <property type="evidence" value="ECO:0007669"/>
    <property type="project" value="UniProtKB-ARBA"/>
</dbReference>
<evidence type="ECO:0000313" key="9">
    <source>
        <dbReference type="RefSeq" id="XP_027082793.1"/>
    </source>
</evidence>
<gene>
    <name evidence="9" type="primary">LOC113705211</name>
</gene>
<dbReference type="PROSITE" id="PS50811">
    <property type="entry name" value="WRKY"/>
    <property type="match status" value="1"/>
</dbReference>
<evidence type="ECO:0000313" key="8">
    <source>
        <dbReference type="Proteomes" id="UP001652660"/>
    </source>
</evidence>
<evidence type="ECO:0000259" key="7">
    <source>
        <dbReference type="PROSITE" id="PS50811"/>
    </source>
</evidence>
<feature type="domain" description="WRKY" evidence="7">
    <location>
        <begin position="153"/>
        <end position="219"/>
    </location>
</feature>
<dbReference type="PANTHER" id="PTHR31429:SF76">
    <property type="entry name" value="WRKY FAMILY TRANSCRIPTION FACTOR-RELATED"/>
    <property type="match status" value="1"/>
</dbReference>
<evidence type="ECO:0000256" key="1">
    <source>
        <dbReference type="ARBA" id="ARBA00004123"/>
    </source>
</evidence>
<dbReference type="InterPro" id="IPR003657">
    <property type="entry name" value="WRKY_dom"/>
</dbReference>
<feature type="compositionally biased region" description="Basic and acidic residues" evidence="6">
    <location>
        <begin position="118"/>
        <end position="136"/>
    </location>
</feature>
<keyword evidence="4" id="KW-0804">Transcription</keyword>
<feature type="region of interest" description="Disordered" evidence="6">
    <location>
        <begin position="113"/>
        <end position="136"/>
    </location>
</feature>
<sequence>MDTILEEDCLAFDLNMAPARNTSDSLKPEFDDGHDLVLDESKSTSGEEQLQPDILIDQLNQIKSENKKLKEMLIDLSENYHILQSHFIDLVQKYSGDELPKSRKRMFEAENSFNTHTNDGHEDSVLEEGGSPKRPREIRTNISRVHVRVDLSDTSLVVKDGYHWRKYGQKVTKDNPSPRAYYKCSFAPSCQVKKKVQRSVGDPSILIATYEGEHNHQHPLNAETLVSSAHGAASAAFSPGLKCFEFSSRPKETVDFTNHGLCAKFQRSVSEIGSNCIEQLMVEQIVSSLTRNPSFTTALATAISGRLLSHDSDQKK</sequence>
<dbReference type="InterPro" id="IPR036576">
    <property type="entry name" value="WRKY_dom_sf"/>
</dbReference>
<dbReference type="Pfam" id="PF03106">
    <property type="entry name" value="WRKY"/>
    <property type="match status" value="1"/>
</dbReference>
<dbReference type="Proteomes" id="UP001652660">
    <property type="component" value="Chromosome 8c"/>
</dbReference>
<dbReference type="GO" id="GO:0005634">
    <property type="term" value="C:nucleus"/>
    <property type="evidence" value="ECO:0007669"/>
    <property type="project" value="UniProtKB-SubCell"/>
</dbReference>
<dbReference type="GO" id="GO:0031347">
    <property type="term" value="P:regulation of defense response"/>
    <property type="evidence" value="ECO:0007669"/>
    <property type="project" value="UniProtKB-ARBA"/>
</dbReference>
<evidence type="ECO:0000256" key="3">
    <source>
        <dbReference type="ARBA" id="ARBA00023125"/>
    </source>
</evidence>
<dbReference type="GO" id="GO:0043565">
    <property type="term" value="F:sequence-specific DNA binding"/>
    <property type="evidence" value="ECO:0007669"/>
    <property type="project" value="InterPro"/>
</dbReference>
<dbReference type="OrthoDB" id="1879341at2759"/>
<dbReference type="GeneID" id="113705211"/>
<dbReference type="RefSeq" id="XP_027082793.1">
    <property type="nucleotide sequence ID" value="XM_027226992.2"/>
</dbReference>
<dbReference type="SUPFAM" id="SSF118290">
    <property type="entry name" value="WRKY DNA-binding domain"/>
    <property type="match status" value="1"/>
</dbReference>
<dbReference type="InterPro" id="IPR044810">
    <property type="entry name" value="WRKY_plant"/>
</dbReference>
<dbReference type="PANTHER" id="PTHR31429">
    <property type="entry name" value="WRKY TRANSCRIPTION FACTOR 36-RELATED"/>
    <property type="match status" value="1"/>
</dbReference>
<dbReference type="GO" id="GO:0009751">
    <property type="term" value="P:response to salicylic acid"/>
    <property type="evidence" value="ECO:0007669"/>
    <property type="project" value="UniProtKB-ARBA"/>
</dbReference>
<accession>A0A6P6TWS3</accession>
<reference evidence="8" key="1">
    <citation type="journal article" date="2025" name="Foods">
        <title>Unveiling the Microbial Signatures of Arabica Coffee Cherries: Insights into Ripeness Specific Diversity, Functional Traits, and Implications for Quality and Safety.</title>
        <authorList>
            <consortium name="RefSeq"/>
            <person name="Tenea G.N."/>
            <person name="Cifuentes V."/>
            <person name="Reyes P."/>
            <person name="Cevallos-Vallejos M."/>
        </authorList>
    </citation>
    <scope>NUCLEOTIDE SEQUENCE [LARGE SCALE GENOMIC DNA]</scope>
</reference>
<evidence type="ECO:0000256" key="6">
    <source>
        <dbReference type="SAM" id="MobiDB-lite"/>
    </source>
</evidence>
<keyword evidence="8" id="KW-1185">Reference proteome</keyword>
<keyword evidence="5" id="KW-0539">Nucleus</keyword>
<proteinExistence type="predicted"/>
<dbReference type="Gene3D" id="2.20.25.80">
    <property type="entry name" value="WRKY domain"/>
    <property type="match status" value="1"/>
</dbReference>
<dbReference type="FunFam" id="2.20.25.80:FF:000008">
    <property type="entry name" value="WRKY transcription factor 40"/>
    <property type="match status" value="1"/>
</dbReference>
<dbReference type="SMART" id="SM00774">
    <property type="entry name" value="WRKY"/>
    <property type="match status" value="1"/>
</dbReference>
<evidence type="ECO:0000256" key="4">
    <source>
        <dbReference type="ARBA" id="ARBA00023163"/>
    </source>
</evidence>
<dbReference type="GO" id="GO:0003700">
    <property type="term" value="F:DNA-binding transcription factor activity"/>
    <property type="evidence" value="ECO:0007669"/>
    <property type="project" value="InterPro"/>
</dbReference>
<protein>
    <submittedName>
        <fullName evidence="9">Probable WRKY transcription factor 40 isoform X1</fullName>
    </submittedName>
</protein>
<reference evidence="9" key="2">
    <citation type="submission" date="2025-08" db="UniProtKB">
        <authorList>
            <consortium name="RefSeq"/>
        </authorList>
    </citation>
    <scope>IDENTIFICATION</scope>
    <source>
        <tissue evidence="9">Leaves</tissue>
    </source>
</reference>
<organism evidence="8 9">
    <name type="scientific">Coffea arabica</name>
    <name type="common">Arabian coffee</name>
    <dbReference type="NCBI Taxonomy" id="13443"/>
    <lineage>
        <taxon>Eukaryota</taxon>
        <taxon>Viridiplantae</taxon>
        <taxon>Streptophyta</taxon>
        <taxon>Embryophyta</taxon>
        <taxon>Tracheophyta</taxon>
        <taxon>Spermatophyta</taxon>
        <taxon>Magnoliopsida</taxon>
        <taxon>eudicotyledons</taxon>
        <taxon>Gunneridae</taxon>
        <taxon>Pentapetalae</taxon>
        <taxon>asterids</taxon>
        <taxon>lamiids</taxon>
        <taxon>Gentianales</taxon>
        <taxon>Rubiaceae</taxon>
        <taxon>Ixoroideae</taxon>
        <taxon>Gardenieae complex</taxon>
        <taxon>Bertiereae - Coffeeae clade</taxon>
        <taxon>Coffeeae</taxon>
        <taxon>Coffea</taxon>
    </lineage>
</organism>
<dbReference type="AlphaFoldDB" id="A0A6P6TWS3"/>
<name>A0A6P6TWS3_COFAR</name>
<evidence type="ECO:0000256" key="5">
    <source>
        <dbReference type="ARBA" id="ARBA00023242"/>
    </source>
</evidence>
<dbReference type="GO" id="GO:0042742">
    <property type="term" value="P:defense response to bacterium"/>
    <property type="evidence" value="ECO:0007669"/>
    <property type="project" value="UniProtKB-ARBA"/>
</dbReference>
<dbReference type="GO" id="GO:0002237">
    <property type="term" value="P:response to molecule of bacterial origin"/>
    <property type="evidence" value="ECO:0007669"/>
    <property type="project" value="UniProtKB-ARBA"/>
</dbReference>
<keyword evidence="3" id="KW-0238">DNA-binding</keyword>
<evidence type="ECO:0000256" key="2">
    <source>
        <dbReference type="ARBA" id="ARBA00023015"/>
    </source>
</evidence>